<dbReference type="AlphaFoldDB" id="A0A223KP45"/>
<organism evidence="2 3">
    <name type="scientific">Sutcliffiella cohnii</name>
    <dbReference type="NCBI Taxonomy" id="33932"/>
    <lineage>
        <taxon>Bacteria</taxon>
        <taxon>Bacillati</taxon>
        <taxon>Bacillota</taxon>
        <taxon>Bacilli</taxon>
        <taxon>Bacillales</taxon>
        <taxon>Bacillaceae</taxon>
        <taxon>Sutcliffiella</taxon>
    </lineage>
</organism>
<proteinExistence type="predicted"/>
<evidence type="ECO:0000256" key="1">
    <source>
        <dbReference type="SAM" id="Phobius"/>
    </source>
</evidence>
<keyword evidence="1" id="KW-1133">Transmembrane helix</keyword>
<dbReference type="STRING" id="1314751.GCA_001591425_02633"/>
<feature type="transmembrane region" description="Helical" evidence="1">
    <location>
        <begin position="50"/>
        <end position="69"/>
    </location>
</feature>
<accession>A0A223KP45</accession>
<feature type="transmembrane region" description="Helical" evidence="1">
    <location>
        <begin position="95"/>
        <end position="120"/>
    </location>
</feature>
<protein>
    <submittedName>
        <fullName evidence="2">Uncharacterized protein</fullName>
    </submittedName>
</protein>
<feature type="transmembrane region" description="Helical" evidence="1">
    <location>
        <begin position="127"/>
        <end position="145"/>
    </location>
</feature>
<keyword evidence="1" id="KW-0472">Membrane</keyword>
<dbReference type="KEGG" id="bcoh:BC6307_07445"/>
<dbReference type="RefSeq" id="WP_066416906.1">
    <property type="nucleotide sequence ID" value="NZ_CP018866.1"/>
</dbReference>
<keyword evidence="1" id="KW-0812">Transmembrane</keyword>
<reference evidence="2 3" key="1">
    <citation type="submission" date="2016-12" db="EMBL/GenBank/DDBJ databases">
        <title>The whole genome sequencing and assembly of Bacillus cohnii DSM 6307T strain.</title>
        <authorList>
            <person name="Lee Y.-J."/>
            <person name="Yi H."/>
            <person name="Bahn Y.-S."/>
            <person name="Kim J.F."/>
            <person name="Lee D.-W."/>
        </authorList>
    </citation>
    <scope>NUCLEOTIDE SEQUENCE [LARGE SCALE GENOMIC DNA]</scope>
    <source>
        <strain evidence="2 3">DSM 6307</strain>
    </source>
</reference>
<evidence type="ECO:0000313" key="3">
    <source>
        <dbReference type="Proteomes" id="UP000215224"/>
    </source>
</evidence>
<name>A0A223KP45_9BACI</name>
<dbReference type="EMBL" id="CP018866">
    <property type="protein sequence ID" value="AST91124.1"/>
    <property type="molecule type" value="Genomic_DNA"/>
</dbReference>
<keyword evidence="3" id="KW-1185">Reference proteome</keyword>
<dbReference type="Proteomes" id="UP000215224">
    <property type="component" value="Chromosome"/>
</dbReference>
<gene>
    <name evidence="2" type="ORF">BC6307_07445</name>
</gene>
<evidence type="ECO:0000313" key="2">
    <source>
        <dbReference type="EMBL" id="AST91124.1"/>
    </source>
</evidence>
<sequence length="225" mass="25564">MINRNKRDVLTPLKKRPDLNMDDQTTAKIENVLRNTDVKSKNVLFRLPKTVLFVPPILIALFLLLNSIFSTENHSAISGENASETLQTPFYFGNFLYIFGLILFMVGIGFIGAGLFFLFVKMERKQGVVSLLIGLSIVIGAMMLYENRPSYKGEALIVVENVSVYEHMGLNRCTVTAEETGIEYHFDSEFENTANDFCNAFEIGQEYKIQYEMVKAEYKLIGKLD</sequence>